<comment type="caution">
    <text evidence="10">The sequence shown here is derived from an EMBL/GenBank/DDBJ whole genome shotgun (WGS) entry which is preliminary data.</text>
</comment>
<evidence type="ECO:0000256" key="4">
    <source>
        <dbReference type="ARBA" id="ARBA00022679"/>
    </source>
</evidence>
<evidence type="ECO:0000256" key="7">
    <source>
        <dbReference type="ARBA" id="ARBA00023136"/>
    </source>
</evidence>
<accession>A0A1F7RNJ3</accession>
<feature type="transmembrane region" description="Helical" evidence="8">
    <location>
        <begin position="135"/>
        <end position="153"/>
    </location>
</feature>
<evidence type="ECO:0000256" key="8">
    <source>
        <dbReference type="SAM" id="Phobius"/>
    </source>
</evidence>
<evidence type="ECO:0000313" key="10">
    <source>
        <dbReference type="EMBL" id="OGL43129.1"/>
    </source>
</evidence>
<dbReference type="PANTHER" id="PTHR33908:SF11">
    <property type="entry name" value="MEMBRANE PROTEIN"/>
    <property type="match status" value="1"/>
</dbReference>
<evidence type="ECO:0000256" key="1">
    <source>
        <dbReference type="ARBA" id="ARBA00004651"/>
    </source>
</evidence>
<evidence type="ECO:0000256" key="5">
    <source>
        <dbReference type="ARBA" id="ARBA00022692"/>
    </source>
</evidence>
<evidence type="ECO:0000259" key="9">
    <source>
        <dbReference type="Pfam" id="PF13231"/>
    </source>
</evidence>
<dbReference type="EMBL" id="MGDE01000240">
    <property type="protein sequence ID" value="OGL43129.1"/>
    <property type="molecule type" value="Genomic_DNA"/>
</dbReference>
<keyword evidence="2" id="KW-1003">Cell membrane</keyword>
<evidence type="ECO:0000256" key="2">
    <source>
        <dbReference type="ARBA" id="ARBA00022475"/>
    </source>
</evidence>
<dbReference type="GO" id="GO:0005886">
    <property type="term" value="C:plasma membrane"/>
    <property type="evidence" value="ECO:0007669"/>
    <property type="project" value="UniProtKB-SubCell"/>
</dbReference>
<organism evidence="10 11">
    <name type="scientific">Candidatus Schekmanbacteria bacterium RBG_16_38_10</name>
    <dbReference type="NCBI Taxonomy" id="1817879"/>
    <lineage>
        <taxon>Bacteria</taxon>
        <taxon>Candidatus Schekmaniibacteriota</taxon>
    </lineage>
</organism>
<dbReference type="InterPro" id="IPR038731">
    <property type="entry name" value="RgtA/B/C-like"/>
</dbReference>
<feature type="transmembrane region" description="Helical" evidence="8">
    <location>
        <begin position="112"/>
        <end position="129"/>
    </location>
</feature>
<proteinExistence type="predicted"/>
<dbReference type="Pfam" id="PF13231">
    <property type="entry name" value="PMT_2"/>
    <property type="match status" value="1"/>
</dbReference>
<dbReference type="GO" id="GO:0009103">
    <property type="term" value="P:lipopolysaccharide biosynthetic process"/>
    <property type="evidence" value="ECO:0007669"/>
    <property type="project" value="UniProtKB-ARBA"/>
</dbReference>
<dbReference type="Proteomes" id="UP000178797">
    <property type="component" value="Unassembled WGS sequence"/>
</dbReference>
<keyword evidence="5 8" id="KW-0812">Transmembrane</keyword>
<feature type="transmembrane region" description="Helical" evidence="8">
    <location>
        <begin position="160"/>
        <end position="176"/>
    </location>
</feature>
<name>A0A1F7RNJ3_9BACT</name>
<feature type="transmembrane region" description="Helical" evidence="8">
    <location>
        <begin position="206"/>
        <end position="226"/>
    </location>
</feature>
<evidence type="ECO:0000313" key="11">
    <source>
        <dbReference type="Proteomes" id="UP000178797"/>
    </source>
</evidence>
<keyword evidence="6 8" id="KW-1133">Transmembrane helix</keyword>
<feature type="transmembrane region" description="Helical" evidence="8">
    <location>
        <begin position="382"/>
        <end position="399"/>
    </location>
</feature>
<feature type="transmembrane region" description="Helical" evidence="8">
    <location>
        <begin position="85"/>
        <end position="105"/>
    </location>
</feature>
<reference evidence="10 11" key="1">
    <citation type="journal article" date="2016" name="Nat. Commun.">
        <title>Thousands of microbial genomes shed light on interconnected biogeochemical processes in an aquifer system.</title>
        <authorList>
            <person name="Anantharaman K."/>
            <person name="Brown C.T."/>
            <person name="Hug L.A."/>
            <person name="Sharon I."/>
            <person name="Castelle C.J."/>
            <person name="Probst A.J."/>
            <person name="Thomas B.C."/>
            <person name="Singh A."/>
            <person name="Wilkins M.J."/>
            <person name="Karaoz U."/>
            <person name="Brodie E.L."/>
            <person name="Williams K.H."/>
            <person name="Hubbard S.S."/>
            <person name="Banfield J.F."/>
        </authorList>
    </citation>
    <scope>NUCLEOTIDE SEQUENCE [LARGE SCALE GENOMIC DNA]</scope>
</reference>
<keyword evidence="4" id="KW-0808">Transferase</keyword>
<feature type="transmembrane region" description="Helical" evidence="8">
    <location>
        <begin position="352"/>
        <end position="375"/>
    </location>
</feature>
<feature type="transmembrane region" description="Helical" evidence="8">
    <location>
        <begin position="182"/>
        <end position="199"/>
    </location>
</feature>
<evidence type="ECO:0000256" key="3">
    <source>
        <dbReference type="ARBA" id="ARBA00022676"/>
    </source>
</evidence>
<keyword evidence="7 8" id="KW-0472">Membrane</keyword>
<dbReference type="PANTHER" id="PTHR33908">
    <property type="entry name" value="MANNOSYLTRANSFERASE YKCB-RELATED"/>
    <property type="match status" value="1"/>
</dbReference>
<feature type="domain" description="Glycosyltransferase RgtA/B/C/D-like" evidence="9">
    <location>
        <begin position="67"/>
        <end position="226"/>
    </location>
</feature>
<sequence length="512" mass="58616">MLKTSGNMDKARIYKLVIILFFIALAIRVFLAFNTYMIGTDSTKFLNMARDLHNGDVDKALKVTYHPLYPFLTSYFSYVTGDVELAAVIISILFGSLTVIPLFYLAYRLGNVKLAVFTLLLYAVHPVLVDIQSDVMTEGTFIFFFISAVALIWRSIEEGGWLTYVGCGFFSSLAYLTRVEGIILLVLFVLFFIIALIRKDARFKRIICLFIFLILFIVTALPYLLWIHNTTGKWFFTVKGSAIMTTGAEVEMGNDSDDIRFDKINKGKQERYVDRFGRLGGIIIFSVETLFKAMHWVAVTLLVVTIIFLIKKRSSIFSKNAIFILYIISFVICYFVGVVYGGYKGVPLSYRYFLPEVVLLLPFIVIGVTEVVSLFKDRWSKLIVAIACLIVVLSLPESLKPRRYESIGYREAAEWAKANKNNRPKVMATREQVFYYSDSLPAKMPPKYEDAVRMAKEKGIDYLIFSPERDKERLEDGFFDLVQNGGEFILEKEFPLSKSEKLYNVFVYSPKK</sequence>
<dbReference type="AlphaFoldDB" id="A0A1F7RNJ3"/>
<evidence type="ECO:0000256" key="6">
    <source>
        <dbReference type="ARBA" id="ARBA00022989"/>
    </source>
</evidence>
<comment type="subcellular location">
    <subcellularLocation>
        <location evidence="1">Cell membrane</location>
        <topology evidence="1">Multi-pass membrane protein</topology>
    </subcellularLocation>
</comment>
<feature type="transmembrane region" description="Helical" evidence="8">
    <location>
        <begin position="293"/>
        <end position="310"/>
    </location>
</feature>
<gene>
    <name evidence="10" type="ORF">A2W05_05015</name>
</gene>
<keyword evidence="3" id="KW-0328">Glycosyltransferase</keyword>
<feature type="transmembrane region" description="Helical" evidence="8">
    <location>
        <begin position="322"/>
        <end position="340"/>
    </location>
</feature>
<feature type="transmembrane region" description="Helical" evidence="8">
    <location>
        <begin position="12"/>
        <end position="38"/>
    </location>
</feature>
<dbReference type="InterPro" id="IPR050297">
    <property type="entry name" value="LipidA_mod_glycosyltrf_83"/>
</dbReference>
<dbReference type="GO" id="GO:0016763">
    <property type="term" value="F:pentosyltransferase activity"/>
    <property type="evidence" value="ECO:0007669"/>
    <property type="project" value="TreeGrafter"/>
</dbReference>
<protein>
    <recommendedName>
        <fullName evidence="9">Glycosyltransferase RgtA/B/C/D-like domain-containing protein</fullName>
    </recommendedName>
</protein>